<comment type="caution">
    <text evidence="2">The sequence shown here is derived from an EMBL/GenBank/DDBJ whole genome shotgun (WGS) entry which is preliminary data.</text>
</comment>
<name>A0AAN6VGY0_9PEZI</name>
<feature type="domain" description="Heterokaryon incompatibility" evidence="1">
    <location>
        <begin position="63"/>
        <end position="210"/>
    </location>
</feature>
<dbReference type="Proteomes" id="UP001302745">
    <property type="component" value="Unassembled WGS sequence"/>
</dbReference>
<dbReference type="EMBL" id="MU857023">
    <property type="protein sequence ID" value="KAK4151278.1"/>
    <property type="molecule type" value="Genomic_DNA"/>
</dbReference>
<reference evidence="2" key="1">
    <citation type="journal article" date="2023" name="Mol. Phylogenet. Evol.">
        <title>Genome-scale phylogeny and comparative genomics of the fungal order Sordariales.</title>
        <authorList>
            <person name="Hensen N."/>
            <person name="Bonometti L."/>
            <person name="Westerberg I."/>
            <person name="Brannstrom I.O."/>
            <person name="Guillou S."/>
            <person name="Cros-Aarteil S."/>
            <person name="Calhoun S."/>
            <person name="Haridas S."/>
            <person name="Kuo A."/>
            <person name="Mondo S."/>
            <person name="Pangilinan J."/>
            <person name="Riley R."/>
            <person name="LaButti K."/>
            <person name="Andreopoulos B."/>
            <person name="Lipzen A."/>
            <person name="Chen C."/>
            <person name="Yan M."/>
            <person name="Daum C."/>
            <person name="Ng V."/>
            <person name="Clum A."/>
            <person name="Steindorff A."/>
            <person name="Ohm R.A."/>
            <person name="Martin F."/>
            <person name="Silar P."/>
            <person name="Natvig D.O."/>
            <person name="Lalanne C."/>
            <person name="Gautier V."/>
            <person name="Ament-Velasquez S.L."/>
            <person name="Kruys A."/>
            <person name="Hutchinson M.I."/>
            <person name="Powell A.J."/>
            <person name="Barry K."/>
            <person name="Miller A.N."/>
            <person name="Grigoriev I.V."/>
            <person name="Debuchy R."/>
            <person name="Gladieux P."/>
            <person name="Hiltunen Thoren M."/>
            <person name="Johannesson H."/>
        </authorList>
    </citation>
    <scope>NUCLEOTIDE SEQUENCE</scope>
    <source>
        <strain evidence="2">CBS 538.74</strain>
    </source>
</reference>
<organism evidence="2 3">
    <name type="scientific">Chaetomidium leptoderma</name>
    <dbReference type="NCBI Taxonomy" id="669021"/>
    <lineage>
        <taxon>Eukaryota</taxon>
        <taxon>Fungi</taxon>
        <taxon>Dikarya</taxon>
        <taxon>Ascomycota</taxon>
        <taxon>Pezizomycotina</taxon>
        <taxon>Sordariomycetes</taxon>
        <taxon>Sordariomycetidae</taxon>
        <taxon>Sordariales</taxon>
        <taxon>Chaetomiaceae</taxon>
        <taxon>Chaetomidium</taxon>
    </lineage>
</organism>
<dbReference type="PANTHER" id="PTHR24148:SF64">
    <property type="entry name" value="HETEROKARYON INCOMPATIBILITY DOMAIN-CONTAINING PROTEIN"/>
    <property type="match status" value="1"/>
</dbReference>
<gene>
    <name evidence="2" type="ORF">C8A00DRAFT_45477</name>
</gene>
<dbReference type="InterPro" id="IPR010730">
    <property type="entry name" value="HET"/>
</dbReference>
<dbReference type="AlphaFoldDB" id="A0AAN6VGY0"/>
<protein>
    <submittedName>
        <fullName evidence="2">HET-domain-containing protein</fullName>
    </submittedName>
</protein>
<dbReference type="Pfam" id="PF06985">
    <property type="entry name" value="HET"/>
    <property type="match status" value="1"/>
</dbReference>
<evidence type="ECO:0000313" key="3">
    <source>
        <dbReference type="Proteomes" id="UP001302745"/>
    </source>
</evidence>
<reference evidence="2" key="2">
    <citation type="submission" date="2023-05" db="EMBL/GenBank/DDBJ databases">
        <authorList>
            <consortium name="Lawrence Berkeley National Laboratory"/>
            <person name="Steindorff A."/>
            <person name="Hensen N."/>
            <person name="Bonometti L."/>
            <person name="Westerberg I."/>
            <person name="Brannstrom I.O."/>
            <person name="Guillou S."/>
            <person name="Cros-Aarteil S."/>
            <person name="Calhoun S."/>
            <person name="Haridas S."/>
            <person name="Kuo A."/>
            <person name="Mondo S."/>
            <person name="Pangilinan J."/>
            <person name="Riley R."/>
            <person name="Labutti K."/>
            <person name="Andreopoulos B."/>
            <person name="Lipzen A."/>
            <person name="Chen C."/>
            <person name="Yanf M."/>
            <person name="Daum C."/>
            <person name="Ng V."/>
            <person name="Clum A."/>
            <person name="Ohm R."/>
            <person name="Martin F."/>
            <person name="Silar P."/>
            <person name="Natvig D."/>
            <person name="Lalanne C."/>
            <person name="Gautier V."/>
            <person name="Ament-Velasquez S.L."/>
            <person name="Kruys A."/>
            <person name="Hutchinson M.I."/>
            <person name="Powell A.J."/>
            <person name="Barry K."/>
            <person name="Miller A.N."/>
            <person name="Grigoriev I.V."/>
            <person name="Debuchy R."/>
            <person name="Gladieux P."/>
            <person name="Thoren M.H."/>
            <person name="Johannesson H."/>
        </authorList>
    </citation>
    <scope>NUCLEOTIDE SEQUENCE</scope>
    <source>
        <strain evidence="2">CBS 538.74</strain>
    </source>
</reference>
<sequence length="643" mass="71228">MAGEKSGIYKALTDPYEIRVVELQPGVGDELLRCRLVHCSFIVFRAHCRYALSMQDLTKPVWYTALSYTWGPPVFEGRIECEGQLRPITRGLEMALRHFRQPDHSVVMWIDQLCINQDSIREKEQQIPLMSRIYQKAINTAMWLGAGTPESDSAMQLLEDVNELLQYVDSDLHAADFERMGLPSADSDAWGEMWHLLSRQWFTRVWIIEEVILSREPWVVCGQSLLFWERLVTACLNLTSCGITQWLRQRFGHASTTSNKTAGGHGQDVFETPVELGHIKVEFQACPAHPNLFALLVATRQAQCYDARDKIYGLLGVCHDEEREAINLSYADECTAASQYHAAAIHYMLNHPVININAVLTSVDHECSPDLPSWVPDWRKPRQTTALGYSSMLGGVYNACGWIKPGMTGPRKIAPRLSGKHNEELCLAGVVVDTLVETSDMFTNPELTYTNPTTENKTLLAAVEFISRTSKQITTTTITTSDNTVSTGIFTAFWQTLVAGKDSTEKQKAPPSYAEILSLLLDESTGHSPTLPGQTYSARQTRPRGKGRLELASLAGSRAAGRTFAAMRVAIKKAIQNRRLGVTAGGRLGLFPGHVQVGDGVCVLEACHVPFVGARGGGGGGRFQLVGECFVYGICLENETTWA</sequence>
<evidence type="ECO:0000259" key="1">
    <source>
        <dbReference type="Pfam" id="PF06985"/>
    </source>
</evidence>
<dbReference type="PANTHER" id="PTHR24148">
    <property type="entry name" value="ANKYRIN REPEAT DOMAIN-CONTAINING PROTEIN 39 HOMOLOG-RELATED"/>
    <property type="match status" value="1"/>
</dbReference>
<dbReference type="Pfam" id="PF26639">
    <property type="entry name" value="Het-6_barrel"/>
    <property type="match status" value="1"/>
</dbReference>
<dbReference type="InterPro" id="IPR052895">
    <property type="entry name" value="HetReg/Transcr_Mod"/>
</dbReference>
<evidence type="ECO:0000313" key="2">
    <source>
        <dbReference type="EMBL" id="KAK4151278.1"/>
    </source>
</evidence>
<keyword evidence="3" id="KW-1185">Reference proteome</keyword>
<accession>A0AAN6VGY0</accession>
<proteinExistence type="predicted"/>